<name>A0A1N7ABV6_9BACI</name>
<evidence type="ECO:0000313" key="8">
    <source>
        <dbReference type="EMBL" id="OXS75763.1"/>
    </source>
</evidence>
<reference evidence="8" key="3">
    <citation type="submission" date="2017-03" db="EMBL/GenBank/DDBJ databases">
        <authorList>
            <person name="Dastager S.G."/>
            <person name="Neurgaonkar P.S."/>
            <person name="Dharne M.S."/>
        </authorList>
    </citation>
    <scope>NUCLEOTIDE SEQUENCE</scope>
    <source>
        <strain evidence="8">DSM 25145</strain>
    </source>
</reference>
<keyword evidence="2" id="KW-0813">Transport</keyword>
<reference evidence="11" key="2">
    <citation type="submission" date="2017-03" db="EMBL/GenBank/DDBJ databases">
        <title>Bacillus sp. V-88(T) DSM27956, whole genome shotgun sequencing project.</title>
        <authorList>
            <person name="Dastager S.G."/>
            <person name="Neurgaonkar P.S."/>
            <person name="Dharne M.S."/>
        </authorList>
    </citation>
    <scope>NUCLEOTIDE SEQUENCE [LARGE SCALE GENOMIC DNA]</scope>
    <source>
        <strain evidence="11">DSM 25145</strain>
    </source>
</reference>
<keyword evidence="5 6" id="KW-0472">Membrane</keyword>
<dbReference type="RefSeq" id="WP_045849449.1">
    <property type="nucleotide sequence ID" value="NZ_FTLX01000007.1"/>
</dbReference>
<keyword evidence="11" id="KW-1185">Reference proteome</keyword>
<dbReference type="STRING" id="1017273.SAMN05443094_107147"/>
<dbReference type="InterPro" id="IPR036259">
    <property type="entry name" value="MFS_trans_sf"/>
</dbReference>
<keyword evidence="3 6" id="KW-0812">Transmembrane</keyword>
<feature type="transmembrane region" description="Helical" evidence="6">
    <location>
        <begin position="76"/>
        <end position="94"/>
    </location>
</feature>
<feature type="transmembrane region" description="Helical" evidence="6">
    <location>
        <begin position="131"/>
        <end position="151"/>
    </location>
</feature>
<evidence type="ECO:0000256" key="3">
    <source>
        <dbReference type="ARBA" id="ARBA00022692"/>
    </source>
</evidence>
<dbReference type="GO" id="GO:0005886">
    <property type="term" value="C:plasma membrane"/>
    <property type="evidence" value="ECO:0007669"/>
    <property type="project" value="UniProtKB-SubCell"/>
</dbReference>
<feature type="transmembrane region" description="Helical" evidence="6">
    <location>
        <begin position="7"/>
        <end position="26"/>
    </location>
</feature>
<dbReference type="InterPro" id="IPR011701">
    <property type="entry name" value="MFS"/>
</dbReference>
<evidence type="ECO:0000256" key="5">
    <source>
        <dbReference type="ARBA" id="ARBA00023136"/>
    </source>
</evidence>
<evidence type="ECO:0000313" key="11">
    <source>
        <dbReference type="Proteomes" id="UP000215545"/>
    </source>
</evidence>
<gene>
    <name evidence="8" type="ORF">B1B05_14630</name>
    <name evidence="9" type="ORF">SAMN05443094_107147</name>
</gene>
<sequence>MTQSKWTALGWISASVLFALSLWFSASVVMDELTDRWGLADAAKPWVSAAVPAGFTVGALFSAYVGLADRFHARKVFMVSALAGALINSLILVADSGIQGILLRFLTGVALAGVYPTAVKVLTIWFPKQRGLALGIVIGALTMGSALPHLLSLLASGVDWRMVIAGSSVLSALSAFMMIGLVKDAPNQGKHAVFSFRMIGKVLRNKPVMLANYGYFGHMWELYAMWTWLPLFLAASGLFHSSFLSFAAIGLAGAAGCVAGGLLADKIGRARLTIWSMGISAACSILIGFFFGHFPWLTMIIALIWGFSVIADSAQFSAAVSEFAEAEYLGTALTFQMSIGFLITILSINLISFLQPYVGWEWVFVILGIGPLLGVAAMMRFKEYE</sequence>
<accession>A0A1N7ABV6</accession>
<dbReference type="InterPro" id="IPR020846">
    <property type="entry name" value="MFS_dom"/>
</dbReference>
<feature type="transmembrane region" description="Helical" evidence="6">
    <location>
        <begin position="246"/>
        <end position="265"/>
    </location>
</feature>
<dbReference type="GO" id="GO:0022857">
    <property type="term" value="F:transmembrane transporter activity"/>
    <property type="evidence" value="ECO:0007669"/>
    <property type="project" value="InterPro"/>
</dbReference>
<dbReference type="Pfam" id="PF07690">
    <property type="entry name" value="MFS_1"/>
    <property type="match status" value="1"/>
</dbReference>
<evidence type="ECO:0000256" key="2">
    <source>
        <dbReference type="ARBA" id="ARBA00022448"/>
    </source>
</evidence>
<dbReference type="EMBL" id="MWSK01000007">
    <property type="protein sequence ID" value="OXS75763.1"/>
    <property type="molecule type" value="Genomic_DNA"/>
</dbReference>
<protein>
    <submittedName>
        <fullName evidence="8">MFS transporter</fullName>
    </submittedName>
    <submittedName>
        <fullName evidence="9">Sugar phosphate permease</fullName>
    </submittedName>
</protein>
<evidence type="ECO:0000256" key="1">
    <source>
        <dbReference type="ARBA" id="ARBA00004651"/>
    </source>
</evidence>
<feature type="transmembrane region" description="Helical" evidence="6">
    <location>
        <begin position="100"/>
        <end position="119"/>
    </location>
</feature>
<keyword evidence="4 6" id="KW-1133">Transmembrane helix</keyword>
<feature type="transmembrane region" description="Helical" evidence="6">
    <location>
        <begin position="332"/>
        <end position="354"/>
    </location>
</feature>
<comment type="subcellular location">
    <subcellularLocation>
        <location evidence="1">Cell membrane</location>
        <topology evidence="1">Multi-pass membrane protein</topology>
    </subcellularLocation>
</comment>
<evidence type="ECO:0000256" key="6">
    <source>
        <dbReference type="SAM" id="Phobius"/>
    </source>
</evidence>
<dbReference type="AlphaFoldDB" id="A0A1N7ABV6"/>
<evidence type="ECO:0000256" key="4">
    <source>
        <dbReference type="ARBA" id="ARBA00022989"/>
    </source>
</evidence>
<reference evidence="9 10" key="1">
    <citation type="submission" date="2017-01" db="EMBL/GenBank/DDBJ databases">
        <authorList>
            <person name="Mah S.A."/>
            <person name="Swanson W.J."/>
            <person name="Moy G.W."/>
            <person name="Vacquier V.D."/>
        </authorList>
    </citation>
    <scope>NUCLEOTIDE SEQUENCE [LARGE SCALE GENOMIC DNA]</scope>
    <source>
        <strain evidence="9 10">NIO-1016</strain>
    </source>
</reference>
<organism evidence="9 10">
    <name type="scientific">Domibacillus enclensis</name>
    <dbReference type="NCBI Taxonomy" id="1017273"/>
    <lineage>
        <taxon>Bacteria</taxon>
        <taxon>Bacillati</taxon>
        <taxon>Bacillota</taxon>
        <taxon>Bacilli</taxon>
        <taxon>Bacillales</taxon>
        <taxon>Bacillaceae</taxon>
        <taxon>Domibacillus</taxon>
    </lineage>
</organism>
<dbReference type="PANTHER" id="PTHR23521">
    <property type="entry name" value="TRANSPORTER MFS SUPERFAMILY"/>
    <property type="match status" value="1"/>
</dbReference>
<feature type="transmembrane region" description="Helical" evidence="6">
    <location>
        <begin position="360"/>
        <end position="379"/>
    </location>
</feature>
<feature type="transmembrane region" description="Helical" evidence="6">
    <location>
        <begin position="163"/>
        <end position="182"/>
    </location>
</feature>
<dbReference type="Proteomes" id="UP000215545">
    <property type="component" value="Unassembled WGS sequence"/>
</dbReference>
<feature type="transmembrane region" description="Helical" evidence="6">
    <location>
        <begin position="46"/>
        <end position="67"/>
    </location>
</feature>
<dbReference type="PROSITE" id="PS50850">
    <property type="entry name" value="MFS"/>
    <property type="match status" value="1"/>
</dbReference>
<evidence type="ECO:0000259" key="7">
    <source>
        <dbReference type="PROSITE" id="PS50850"/>
    </source>
</evidence>
<feature type="domain" description="Major facilitator superfamily (MFS) profile" evidence="7">
    <location>
        <begin position="7"/>
        <end position="385"/>
    </location>
</feature>
<dbReference type="SUPFAM" id="SSF103473">
    <property type="entry name" value="MFS general substrate transporter"/>
    <property type="match status" value="1"/>
</dbReference>
<evidence type="ECO:0000313" key="10">
    <source>
        <dbReference type="Proteomes" id="UP000186385"/>
    </source>
</evidence>
<dbReference type="PANTHER" id="PTHR23521:SF3">
    <property type="entry name" value="MFS TRANSPORTER"/>
    <property type="match status" value="1"/>
</dbReference>
<dbReference type="Gene3D" id="1.20.1250.20">
    <property type="entry name" value="MFS general substrate transporter like domains"/>
    <property type="match status" value="2"/>
</dbReference>
<dbReference type="EMBL" id="FTLX01000007">
    <property type="protein sequence ID" value="SIR36461.1"/>
    <property type="molecule type" value="Genomic_DNA"/>
</dbReference>
<evidence type="ECO:0000313" key="9">
    <source>
        <dbReference type="EMBL" id="SIR36461.1"/>
    </source>
</evidence>
<proteinExistence type="predicted"/>
<dbReference type="Proteomes" id="UP000186385">
    <property type="component" value="Unassembled WGS sequence"/>
</dbReference>
<dbReference type="OrthoDB" id="9781976at2"/>